<evidence type="ECO:0000313" key="3">
    <source>
        <dbReference type="Proteomes" id="UP000295668"/>
    </source>
</evidence>
<dbReference type="AlphaFoldDB" id="A0A4R5MLU8"/>
<gene>
    <name evidence="2" type="ORF">EZJ43_08905</name>
</gene>
<keyword evidence="3" id="KW-1185">Reference proteome</keyword>
<accession>A0A4R5MLU8</accession>
<feature type="chain" id="PRO_5020653082" evidence="1">
    <location>
        <begin position="22"/>
        <end position="296"/>
    </location>
</feature>
<comment type="caution">
    <text evidence="2">The sequence shown here is derived from an EMBL/GenBank/DDBJ whole genome shotgun (WGS) entry which is preliminary data.</text>
</comment>
<dbReference type="EMBL" id="SJCY01000004">
    <property type="protein sequence ID" value="TDG36618.1"/>
    <property type="molecule type" value="Genomic_DNA"/>
</dbReference>
<proteinExistence type="predicted"/>
<sequence length="296" mass="33699">MKNIKLLLCVLVTFFTIAAHAQQNKLNALQDSLIKISNLTLNAIGKEKKLAENARFVKTLIEALKLNNAYNYPFDSLKTVSVINSGDQSFRILSWYLPLDDGTYRFYGTIQMNTNGGALKLYPLIDQTENIINANQITDNQKWFGARYYEIIPVTAPGKLPYYVLLGWKGNNASTTKKVIEILAFDKDKVVFGAPVFDGKLFKDTNRVIFEYNKQNAMMLKSDKKAGMIVYDHLVPFEESMVGKFEYYGSDLSFDGFKIIGGRLKHQENVDLKNEINGNDELYADPKKKLKPEKKF</sequence>
<feature type="signal peptide" evidence="1">
    <location>
        <begin position="1"/>
        <end position="21"/>
    </location>
</feature>
<dbReference type="Proteomes" id="UP000295668">
    <property type="component" value="Unassembled WGS sequence"/>
</dbReference>
<evidence type="ECO:0000313" key="2">
    <source>
        <dbReference type="EMBL" id="TDG36618.1"/>
    </source>
</evidence>
<protein>
    <submittedName>
        <fullName evidence="2">Uncharacterized protein</fullName>
    </submittedName>
</protein>
<dbReference type="OrthoDB" id="788168at2"/>
<dbReference type="RefSeq" id="WP_133262348.1">
    <property type="nucleotide sequence ID" value="NZ_SJCY01000004.1"/>
</dbReference>
<reference evidence="2 3" key="1">
    <citation type="submission" date="2019-02" db="EMBL/GenBank/DDBJ databases">
        <title>Pedobacter sp. nov., a novel speices isolated from soil of pinguins habitat in Antarcitica.</title>
        <authorList>
            <person name="He R.-H."/>
        </authorList>
    </citation>
    <scope>NUCLEOTIDE SEQUENCE [LARGE SCALE GENOMIC DNA]</scope>
    <source>
        <strain evidence="2 3">E01020</strain>
    </source>
</reference>
<name>A0A4R5MLU8_9SPHI</name>
<keyword evidence="1" id="KW-0732">Signal</keyword>
<evidence type="ECO:0000256" key="1">
    <source>
        <dbReference type="SAM" id="SignalP"/>
    </source>
</evidence>
<organism evidence="2 3">
    <name type="scientific">Pedobacter changchengzhani</name>
    <dbReference type="NCBI Taxonomy" id="2529274"/>
    <lineage>
        <taxon>Bacteria</taxon>
        <taxon>Pseudomonadati</taxon>
        <taxon>Bacteroidota</taxon>
        <taxon>Sphingobacteriia</taxon>
        <taxon>Sphingobacteriales</taxon>
        <taxon>Sphingobacteriaceae</taxon>
        <taxon>Pedobacter</taxon>
    </lineage>
</organism>